<sequence>MNSHLGTKLVAIAAVTLLAAGCGSTTQNGYQGAHPVQRTTTNEMNTIVFIDHQLNRTDITKTIFGERVQDTVKVTLDRSGISNSATGQLEVWTMIRNRTDYDLQIEGKALFFDANQAPLMDETMWRRVYVPANGTAIYKETSLNDRAAYFLVELREGR</sequence>
<accession>A0AB39X8G9</accession>
<evidence type="ECO:0000313" key="2">
    <source>
        <dbReference type="EMBL" id="XDV09988.1"/>
    </source>
</evidence>
<protein>
    <recommendedName>
        <fullName evidence="3">DUF1425 domain-containing protein</fullName>
    </recommendedName>
</protein>
<feature type="chain" id="PRO_5044272674" description="DUF1425 domain-containing protein" evidence="1">
    <location>
        <begin position="20"/>
        <end position="158"/>
    </location>
</feature>
<evidence type="ECO:0008006" key="3">
    <source>
        <dbReference type="Google" id="ProtNLM"/>
    </source>
</evidence>
<dbReference type="Gene3D" id="2.60.40.3230">
    <property type="match status" value="1"/>
</dbReference>
<evidence type="ECO:0000256" key="1">
    <source>
        <dbReference type="SAM" id="SignalP"/>
    </source>
</evidence>
<dbReference type="InterPro" id="IPR038483">
    <property type="entry name" value="YcfL-like_sf"/>
</dbReference>
<feature type="signal peptide" evidence="1">
    <location>
        <begin position="1"/>
        <end position="19"/>
    </location>
</feature>
<reference evidence="2" key="1">
    <citation type="submission" date="2024-07" db="EMBL/GenBank/DDBJ databases">
        <title>Whole genome sequence of bacterial strains from algal surface.</title>
        <authorList>
            <person name="Kumar P."/>
        </authorList>
    </citation>
    <scope>NUCLEOTIDE SEQUENCE</scope>
    <source>
        <strain evidence="2">PP-1MA</strain>
    </source>
</reference>
<name>A0AB39X8G9_9GAMM</name>
<proteinExistence type="predicted"/>
<gene>
    <name evidence="2" type="ORF">AB8S08_01960</name>
</gene>
<dbReference type="RefSeq" id="WP_369743267.1">
    <property type="nucleotide sequence ID" value="NZ_CP165718.1"/>
</dbReference>
<organism evidence="2">
    <name type="scientific">Pseudidiomarina sp. PP-1MA</name>
    <dbReference type="NCBI Taxonomy" id="3237706"/>
    <lineage>
        <taxon>Bacteria</taxon>
        <taxon>Pseudomonadati</taxon>
        <taxon>Pseudomonadota</taxon>
        <taxon>Gammaproteobacteria</taxon>
        <taxon>Alteromonadales</taxon>
        <taxon>Idiomarinaceae</taxon>
        <taxon>Pseudidiomarina</taxon>
    </lineage>
</organism>
<keyword evidence="1" id="KW-0732">Signal</keyword>
<dbReference type="AlphaFoldDB" id="A0AB39X8G9"/>
<dbReference type="EMBL" id="CP165718">
    <property type="protein sequence ID" value="XDV09988.1"/>
    <property type="molecule type" value="Genomic_DNA"/>
</dbReference>